<dbReference type="PANTHER" id="PTHR11014:SF63">
    <property type="entry name" value="METALLOPEPTIDASE, PUTATIVE (AFU_ORTHOLOGUE AFUA_6G09600)-RELATED"/>
    <property type="match status" value="1"/>
</dbReference>
<dbReference type="EMBL" id="JAPEVI010000001">
    <property type="protein sequence ID" value="MCX2721133.1"/>
    <property type="molecule type" value="Genomic_DNA"/>
</dbReference>
<dbReference type="PIRSF" id="PIRSF005962">
    <property type="entry name" value="Pept_M20D_amidohydro"/>
    <property type="match status" value="1"/>
</dbReference>
<dbReference type="InterPro" id="IPR002933">
    <property type="entry name" value="Peptidase_M20"/>
</dbReference>
<dbReference type="NCBIfam" id="TIGR01891">
    <property type="entry name" value="amidohydrolases"/>
    <property type="match status" value="1"/>
</dbReference>
<feature type="domain" description="Peptidase M20 dimerisation" evidence="2">
    <location>
        <begin position="183"/>
        <end position="275"/>
    </location>
</feature>
<name>A0ABT3QWA4_9HYPH</name>
<dbReference type="Gene3D" id="3.30.70.360">
    <property type="match status" value="1"/>
</dbReference>
<dbReference type="Pfam" id="PF07687">
    <property type="entry name" value="M20_dimer"/>
    <property type="match status" value="1"/>
</dbReference>
<keyword evidence="1" id="KW-0378">Hydrolase</keyword>
<comment type="caution">
    <text evidence="3">The sequence shown here is derived from an EMBL/GenBank/DDBJ whole genome shotgun (WGS) entry which is preliminary data.</text>
</comment>
<dbReference type="CDD" id="cd05666">
    <property type="entry name" value="M20_Acy1-like"/>
    <property type="match status" value="1"/>
</dbReference>
<protein>
    <submittedName>
        <fullName evidence="3">M20 family metallopeptidase</fullName>
    </submittedName>
</protein>
<accession>A0ABT3QWA4</accession>
<dbReference type="SUPFAM" id="SSF53187">
    <property type="entry name" value="Zn-dependent exopeptidases"/>
    <property type="match status" value="1"/>
</dbReference>
<organism evidence="3 4">
    <name type="scientific">Roseibium salinum</name>
    <dbReference type="NCBI Taxonomy" id="1604349"/>
    <lineage>
        <taxon>Bacteria</taxon>
        <taxon>Pseudomonadati</taxon>
        <taxon>Pseudomonadota</taxon>
        <taxon>Alphaproteobacteria</taxon>
        <taxon>Hyphomicrobiales</taxon>
        <taxon>Stappiaceae</taxon>
        <taxon>Roseibium</taxon>
    </lineage>
</organism>
<dbReference type="SUPFAM" id="SSF55031">
    <property type="entry name" value="Bacterial exopeptidase dimerisation domain"/>
    <property type="match status" value="1"/>
</dbReference>
<evidence type="ECO:0000256" key="1">
    <source>
        <dbReference type="ARBA" id="ARBA00022801"/>
    </source>
</evidence>
<reference evidence="3 4" key="1">
    <citation type="journal article" date="2016" name="Int. J. Syst. Evol. Microbiol.">
        <title>Labrenzia salina sp. nov., isolated from the rhizosphere of the halophyte Arthrocnemum macrostachyum.</title>
        <authorList>
            <person name="Camacho M."/>
            <person name="Redondo-Gomez S."/>
            <person name="Rodriguez-Llorente I."/>
            <person name="Rohde M."/>
            <person name="Sproer C."/>
            <person name="Schumann P."/>
            <person name="Klenk H.P."/>
            <person name="Montero-Calasanz M.D.C."/>
        </authorList>
    </citation>
    <scope>NUCLEOTIDE SEQUENCE [LARGE SCALE GENOMIC DNA]</scope>
    <source>
        <strain evidence="3 4">DSM 29163</strain>
    </source>
</reference>
<dbReference type="Gene3D" id="3.40.630.10">
    <property type="entry name" value="Zn peptidases"/>
    <property type="match status" value="1"/>
</dbReference>
<evidence type="ECO:0000313" key="4">
    <source>
        <dbReference type="Proteomes" id="UP001300261"/>
    </source>
</evidence>
<dbReference type="InterPro" id="IPR017439">
    <property type="entry name" value="Amidohydrolase"/>
</dbReference>
<evidence type="ECO:0000259" key="2">
    <source>
        <dbReference type="Pfam" id="PF07687"/>
    </source>
</evidence>
<sequence length="394" mass="42908">MTIAEDIKALEPRLIEWRHDLHIHPETAFEEHRTAAFVARELRAAGLEVHEGIGRTGVVGILRNGDGPSVGLRADMDALDIEETTGLAYASKIPGKMHACGHDGHTTMLLGAALQMASDPPRGTVVFIFQPAEENEGGARVMVEDGLFERFPVDSVFGMHNWPGLPVGRFAVHTGPMMAALDTFELRITGKGSHAGMPHQGIDPILVAGQIQTAWQAIISRTLNPADAAVISITQIRAGDTWNIIPETVLIRGTVRSLAPEVRDRLEAEMQHRARLVAETFGASAELDYQRRYPATINAPLETDMARAAAETVAGPQTVVQDMPASMGAEDFSFMLQEKPGAYIWIGNGTMEGGRNLHNPNYDFNDEALTTGVQFWVEIARRALARNSPAERLS</sequence>
<dbReference type="RefSeq" id="WP_265960829.1">
    <property type="nucleotide sequence ID" value="NZ_JAPEVI010000001.1"/>
</dbReference>
<dbReference type="PANTHER" id="PTHR11014">
    <property type="entry name" value="PEPTIDASE M20 FAMILY MEMBER"/>
    <property type="match status" value="1"/>
</dbReference>
<dbReference type="InterPro" id="IPR011650">
    <property type="entry name" value="Peptidase_M20_dimer"/>
</dbReference>
<dbReference type="Proteomes" id="UP001300261">
    <property type="component" value="Unassembled WGS sequence"/>
</dbReference>
<dbReference type="Pfam" id="PF01546">
    <property type="entry name" value="Peptidase_M20"/>
    <property type="match status" value="1"/>
</dbReference>
<gene>
    <name evidence="3" type="ORF">ON753_01735</name>
</gene>
<proteinExistence type="predicted"/>
<dbReference type="InterPro" id="IPR036264">
    <property type="entry name" value="Bact_exopeptidase_dim_dom"/>
</dbReference>
<keyword evidence="4" id="KW-1185">Reference proteome</keyword>
<evidence type="ECO:0000313" key="3">
    <source>
        <dbReference type="EMBL" id="MCX2721133.1"/>
    </source>
</evidence>